<feature type="repeat" description="TPR" evidence="3">
    <location>
        <begin position="576"/>
        <end position="609"/>
    </location>
</feature>
<accession>A0A8J3A336</accession>
<gene>
    <name evidence="6" type="ORF">GCM10011355_25370</name>
</gene>
<evidence type="ECO:0000313" key="6">
    <source>
        <dbReference type="EMBL" id="GGH99431.1"/>
    </source>
</evidence>
<keyword evidence="4" id="KW-0732">Signal</keyword>
<evidence type="ECO:0000256" key="3">
    <source>
        <dbReference type="PROSITE-ProRule" id="PRU00339"/>
    </source>
</evidence>
<dbReference type="Pfam" id="PF13432">
    <property type="entry name" value="TPR_16"/>
    <property type="match status" value="1"/>
</dbReference>
<dbReference type="InterPro" id="IPR018704">
    <property type="entry name" value="SecYEG/CpoB_TPR"/>
</dbReference>
<evidence type="ECO:0000313" key="7">
    <source>
        <dbReference type="Proteomes" id="UP000621856"/>
    </source>
</evidence>
<evidence type="ECO:0000256" key="2">
    <source>
        <dbReference type="ARBA" id="ARBA00022803"/>
    </source>
</evidence>
<dbReference type="PANTHER" id="PTHR44858">
    <property type="entry name" value="TETRATRICOPEPTIDE REPEAT PROTEIN 6"/>
    <property type="match status" value="1"/>
</dbReference>
<reference evidence="6" key="2">
    <citation type="submission" date="2020-09" db="EMBL/GenBank/DDBJ databases">
        <authorList>
            <person name="Sun Q."/>
            <person name="Zhou Y."/>
        </authorList>
    </citation>
    <scope>NUCLEOTIDE SEQUENCE</scope>
    <source>
        <strain evidence="6">CGMCC 1.14984</strain>
    </source>
</reference>
<feature type="repeat" description="TPR" evidence="3">
    <location>
        <begin position="542"/>
        <end position="575"/>
    </location>
</feature>
<dbReference type="PROSITE" id="PS50293">
    <property type="entry name" value="TPR_REGION"/>
    <property type="match status" value="1"/>
</dbReference>
<dbReference type="SUPFAM" id="SSF48452">
    <property type="entry name" value="TPR-like"/>
    <property type="match status" value="1"/>
</dbReference>
<dbReference type="Proteomes" id="UP000621856">
    <property type="component" value="Unassembled WGS sequence"/>
</dbReference>
<dbReference type="InterPro" id="IPR019734">
    <property type="entry name" value="TPR_rpt"/>
</dbReference>
<dbReference type="InterPro" id="IPR011990">
    <property type="entry name" value="TPR-like_helical_dom_sf"/>
</dbReference>
<evidence type="ECO:0000256" key="1">
    <source>
        <dbReference type="ARBA" id="ARBA00022737"/>
    </source>
</evidence>
<dbReference type="InterPro" id="IPR050498">
    <property type="entry name" value="Ycf3"/>
</dbReference>
<reference evidence="6" key="1">
    <citation type="journal article" date="2014" name="Int. J. Syst. Evol. Microbiol.">
        <title>Complete genome sequence of Corynebacterium casei LMG S-19264T (=DSM 44701T), isolated from a smear-ripened cheese.</title>
        <authorList>
            <consortium name="US DOE Joint Genome Institute (JGI-PGF)"/>
            <person name="Walter F."/>
            <person name="Albersmeier A."/>
            <person name="Kalinowski J."/>
            <person name="Ruckert C."/>
        </authorList>
    </citation>
    <scope>NUCLEOTIDE SEQUENCE</scope>
    <source>
        <strain evidence="6">CGMCC 1.14984</strain>
    </source>
</reference>
<dbReference type="Gene3D" id="1.25.40.10">
    <property type="entry name" value="Tetratricopeptide repeat domain"/>
    <property type="match status" value="2"/>
</dbReference>
<dbReference type="PROSITE" id="PS50005">
    <property type="entry name" value="TPR"/>
    <property type="match status" value="2"/>
</dbReference>
<name>A0A8J3A336_9PROT</name>
<evidence type="ECO:0000259" key="5">
    <source>
        <dbReference type="Pfam" id="PF09976"/>
    </source>
</evidence>
<dbReference type="AlphaFoldDB" id="A0A8J3A336"/>
<dbReference type="Pfam" id="PF07719">
    <property type="entry name" value="TPR_2"/>
    <property type="match status" value="1"/>
</dbReference>
<protein>
    <recommendedName>
        <fullName evidence="5">Ancillary SecYEG translocon subunit/Cell division coordinator CpoB TPR domain-containing protein</fullName>
    </recommendedName>
</protein>
<dbReference type="PANTHER" id="PTHR44858:SF1">
    <property type="entry name" value="UDP-N-ACETYLGLUCOSAMINE--PEPTIDE N-ACETYLGLUCOSAMINYLTRANSFERASE SPINDLY-RELATED"/>
    <property type="match status" value="1"/>
</dbReference>
<dbReference type="EMBL" id="BMGZ01000002">
    <property type="protein sequence ID" value="GGH99431.1"/>
    <property type="molecule type" value="Genomic_DNA"/>
</dbReference>
<keyword evidence="1" id="KW-0677">Repeat</keyword>
<proteinExistence type="predicted"/>
<keyword evidence="2 3" id="KW-0802">TPR repeat</keyword>
<dbReference type="InterPro" id="IPR013105">
    <property type="entry name" value="TPR_2"/>
</dbReference>
<comment type="caution">
    <text evidence="6">The sequence shown here is derived from an EMBL/GenBank/DDBJ whole genome shotgun (WGS) entry which is preliminary data.</text>
</comment>
<feature type="domain" description="Ancillary SecYEG translocon subunit/Cell division coordinator CpoB TPR" evidence="5">
    <location>
        <begin position="125"/>
        <end position="240"/>
    </location>
</feature>
<dbReference type="SMART" id="SM00028">
    <property type="entry name" value="TPR"/>
    <property type="match status" value="6"/>
</dbReference>
<feature type="chain" id="PRO_5035179730" description="Ancillary SecYEG translocon subunit/Cell division coordinator CpoB TPR domain-containing protein" evidence="4">
    <location>
        <begin position="25"/>
        <end position="645"/>
    </location>
</feature>
<organism evidence="6 7">
    <name type="scientific">Aquisalinus luteolus</name>
    <dbReference type="NCBI Taxonomy" id="1566827"/>
    <lineage>
        <taxon>Bacteria</taxon>
        <taxon>Pseudomonadati</taxon>
        <taxon>Pseudomonadota</taxon>
        <taxon>Alphaproteobacteria</taxon>
        <taxon>Parvularculales</taxon>
        <taxon>Parvularculaceae</taxon>
        <taxon>Aquisalinus</taxon>
    </lineage>
</organism>
<dbReference type="PROSITE" id="PS51257">
    <property type="entry name" value="PROKAR_LIPOPROTEIN"/>
    <property type="match status" value="1"/>
</dbReference>
<feature type="signal peptide" evidence="4">
    <location>
        <begin position="1"/>
        <end position="24"/>
    </location>
</feature>
<evidence type="ECO:0000256" key="4">
    <source>
        <dbReference type="SAM" id="SignalP"/>
    </source>
</evidence>
<sequence>MIFPRKPILLLTATVSLVALGACASPGGSSGYIVRDLQEETVVGDYLKARFAANQQQLDIAADAYARASEAAPQDALLLRHAFFYELAAGDVGASATLARQLNQPEFRTPEASAEDGGEAIRQALEAARAQQNLSLPVLTVAADQMASGDYAEALVTLEAEADSSYVQSISYLMRAWALFETEGADAGLAMLDNTQAQAFTGFTPLHKALMLEAAGRRNEARTAYAAAAKAYPAEQTRIAQAYFLERTGSKDEARALYRGMVEEDGVLVRTGRLGLIRLGEPLAGETDLMIREAKRFRVRPFVRSGADGAGLALYHFAWATYRQALSEQAAAYRAGFTNLTLLLNTPLAFAQLSAHLNEDFDAVNYLVGGIYNSYEMYEDAARLFGEVSFNDSFYEYAVTDRASALVQMEKTDKALSLLQEYVARDAYAVSTALRLANLLSDDGQYQAAEQTLTSAIDRIEQRPEDERGGDLWRYYFSRGVLHADMDQWVQAEADLVMARELSDDEPYVLNYLGYSWVERGENLEEAFAMIEEALRQEPNSGAITDSLGWAHYQLGEYQEAIDYLERAVELEPADPVITDHLGDAYWQVSRRNEARYEWRRALSYDPDDDLRVVIERKLAEGEIITADSSADRTADIASDPSQTP</sequence>
<dbReference type="Pfam" id="PF09976">
    <property type="entry name" value="TPR_21"/>
    <property type="match status" value="1"/>
</dbReference>